<proteinExistence type="predicted"/>
<feature type="compositionally biased region" description="Gly residues" evidence="1">
    <location>
        <begin position="24"/>
        <end position="33"/>
    </location>
</feature>
<evidence type="ECO:0000313" key="3">
    <source>
        <dbReference type="Proteomes" id="UP001454036"/>
    </source>
</evidence>
<feature type="region of interest" description="Disordered" evidence="1">
    <location>
        <begin position="19"/>
        <end position="41"/>
    </location>
</feature>
<dbReference type="Proteomes" id="UP001454036">
    <property type="component" value="Unassembled WGS sequence"/>
</dbReference>
<comment type="caution">
    <text evidence="2">The sequence shown here is derived from an EMBL/GenBank/DDBJ whole genome shotgun (WGS) entry which is preliminary data.</text>
</comment>
<accession>A0AAV3Q501</accession>
<dbReference type="AlphaFoldDB" id="A0AAV3Q501"/>
<evidence type="ECO:0000256" key="1">
    <source>
        <dbReference type="SAM" id="MobiDB-lite"/>
    </source>
</evidence>
<gene>
    <name evidence="2" type="ORF">LIER_14922</name>
</gene>
<name>A0AAV3Q501_LITER</name>
<reference evidence="2 3" key="1">
    <citation type="submission" date="2024-01" db="EMBL/GenBank/DDBJ databases">
        <title>The complete chloroplast genome sequence of Lithospermum erythrorhizon: insights into the phylogenetic relationship among Boraginaceae species and the maternal lineages of purple gromwells.</title>
        <authorList>
            <person name="Okada T."/>
            <person name="Watanabe K."/>
        </authorList>
    </citation>
    <scope>NUCLEOTIDE SEQUENCE [LARGE SCALE GENOMIC DNA]</scope>
</reference>
<organism evidence="2 3">
    <name type="scientific">Lithospermum erythrorhizon</name>
    <name type="common">Purple gromwell</name>
    <name type="synonym">Lithospermum officinale var. erythrorhizon</name>
    <dbReference type="NCBI Taxonomy" id="34254"/>
    <lineage>
        <taxon>Eukaryota</taxon>
        <taxon>Viridiplantae</taxon>
        <taxon>Streptophyta</taxon>
        <taxon>Embryophyta</taxon>
        <taxon>Tracheophyta</taxon>
        <taxon>Spermatophyta</taxon>
        <taxon>Magnoliopsida</taxon>
        <taxon>eudicotyledons</taxon>
        <taxon>Gunneridae</taxon>
        <taxon>Pentapetalae</taxon>
        <taxon>asterids</taxon>
        <taxon>lamiids</taxon>
        <taxon>Boraginales</taxon>
        <taxon>Boraginaceae</taxon>
        <taxon>Boraginoideae</taxon>
        <taxon>Lithospermeae</taxon>
        <taxon>Lithospermum</taxon>
    </lineage>
</organism>
<evidence type="ECO:0000313" key="2">
    <source>
        <dbReference type="EMBL" id="GAA0157715.1"/>
    </source>
</evidence>
<protein>
    <submittedName>
        <fullName evidence="2">Uncharacterized protein</fullName>
    </submittedName>
</protein>
<sequence length="115" mass="12478">MRTMEWIVYDVVEDTIQEASRGHPCGGGKGGPVLGSRPPPHMFDSSRRTAYHYGLRIGSVQMGDGSCSLGDVDTDSSSTTNFWVDEKGRFMIVRMWGSSPSKGSRLRGGIPIPDG</sequence>
<keyword evidence="3" id="KW-1185">Reference proteome</keyword>
<dbReference type="EMBL" id="BAABME010003168">
    <property type="protein sequence ID" value="GAA0157715.1"/>
    <property type="molecule type" value="Genomic_DNA"/>
</dbReference>